<evidence type="ECO:0000313" key="2">
    <source>
        <dbReference type="Proteomes" id="UP001469553"/>
    </source>
</evidence>
<comment type="caution">
    <text evidence="1">The sequence shown here is derived from an EMBL/GenBank/DDBJ whole genome shotgun (WGS) entry which is preliminary data.</text>
</comment>
<sequence>MDVRSTSKLKSYRAWERDTTSQVHAVFCQSEVRKTGKSHGTRMGAGVMKQCPWGLCRATKINLTHIPIASCKIGNEKLLKEVTVEECMTAVGYSVVQTTS</sequence>
<dbReference type="EMBL" id="JAHRIP010009855">
    <property type="protein sequence ID" value="MEQ2283166.1"/>
    <property type="molecule type" value="Genomic_DNA"/>
</dbReference>
<reference evidence="1 2" key="1">
    <citation type="submission" date="2021-06" db="EMBL/GenBank/DDBJ databases">
        <authorList>
            <person name="Palmer J.M."/>
        </authorList>
    </citation>
    <scope>NUCLEOTIDE SEQUENCE [LARGE SCALE GENOMIC DNA]</scope>
    <source>
        <strain evidence="1 2">AS_MEX2019</strain>
        <tissue evidence="1">Muscle</tissue>
    </source>
</reference>
<name>A0ABV0XNW4_9TELE</name>
<protein>
    <submittedName>
        <fullName evidence="1">Uncharacterized protein</fullName>
    </submittedName>
</protein>
<organism evidence="1 2">
    <name type="scientific">Ameca splendens</name>
    <dbReference type="NCBI Taxonomy" id="208324"/>
    <lineage>
        <taxon>Eukaryota</taxon>
        <taxon>Metazoa</taxon>
        <taxon>Chordata</taxon>
        <taxon>Craniata</taxon>
        <taxon>Vertebrata</taxon>
        <taxon>Euteleostomi</taxon>
        <taxon>Actinopterygii</taxon>
        <taxon>Neopterygii</taxon>
        <taxon>Teleostei</taxon>
        <taxon>Neoteleostei</taxon>
        <taxon>Acanthomorphata</taxon>
        <taxon>Ovalentaria</taxon>
        <taxon>Atherinomorphae</taxon>
        <taxon>Cyprinodontiformes</taxon>
        <taxon>Goodeidae</taxon>
        <taxon>Ameca</taxon>
    </lineage>
</organism>
<proteinExistence type="predicted"/>
<evidence type="ECO:0000313" key="1">
    <source>
        <dbReference type="EMBL" id="MEQ2283166.1"/>
    </source>
</evidence>
<accession>A0ABV0XNW4</accession>
<keyword evidence="2" id="KW-1185">Reference proteome</keyword>
<dbReference type="Proteomes" id="UP001469553">
    <property type="component" value="Unassembled WGS sequence"/>
</dbReference>
<gene>
    <name evidence="1" type="ORF">AMECASPLE_008476</name>
</gene>